<dbReference type="Gene3D" id="3.40.50.360">
    <property type="match status" value="1"/>
</dbReference>
<keyword evidence="2" id="KW-0288">FMN</keyword>
<feature type="domain" description="Flavodoxin-like" evidence="3">
    <location>
        <begin position="4"/>
        <end position="189"/>
    </location>
</feature>
<comment type="caution">
    <text evidence="4">The sequence shown here is derived from an EMBL/GenBank/DDBJ whole genome shotgun (WGS) entry which is preliminary data.</text>
</comment>
<dbReference type="PANTHER" id="PTHR30546:SF23">
    <property type="entry name" value="FLAVOPROTEIN-LIKE PROTEIN YCP4-RELATED"/>
    <property type="match status" value="1"/>
</dbReference>
<dbReference type="RefSeq" id="WP_106159649.1">
    <property type="nucleotide sequence ID" value="NZ_PVTT01000001.1"/>
</dbReference>
<evidence type="ECO:0000313" key="4">
    <source>
        <dbReference type="EMBL" id="PRY95253.1"/>
    </source>
</evidence>
<evidence type="ECO:0000256" key="1">
    <source>
        <dbReference type="ARBA" id="ARBA00022630"/>
    </source>
</evidence>
<evidence type="ECO:0000313" key="5">
    <source>
        <dbReference type="Proteomes" id="UP000238801"/>
    </source>
</evidence>
<dbReference type="PANTHER" id="PTHR30546">
    <property type="entry name" value="FLAVODOXIN-RELATED PROTEIN WRBA-RELATED"/>
    <property type="match status" value="1"/>
</dbReference>
<dbReference type="GO" id="GO:0016020">
    <property type="term" value="C:membrane"/>
    <property type="evidence" value="ECO:0007669"/>
    <property type="project" value="TreeGrafter"/>
</dbReference>
<keyword evidence="1" id="KW-0285">Flavoprotein</keyword>
<dbReference type="InterPro" id="IPR029039">
    <property type="entry name" value="Flavoprotein-like_sf"/>
</dbReference>
<proteinExistence type="predicted"/>
<dbReference type="Pfam" id="PF03358">
    <property type="entry name" value="FMN_red"/>
    <property type="match status" value="1"/>
</dbReference>
<dbReference type="EMBL" id="PVTT01000001">
    <property type="protein sequence ID" value="PRY95253.1"/>
    <property type="molecule type" value="Genomic_DNA"/>
</dbReference>
<dbReference type="SUPFAM" id="SSF52218">
    <property type="entry name" value="Flavoproteins"/>
    <property type="match status" value="1"/>
</dbReference>
<dbReference type="AlphaFoldDB" id="A0A2T0X8J4"/>
<reference evidence="4 5" key="1">
    <citation type="submission" date="2018-03" db="EMBL/GenBank/DDBJ databases">
        <title>Genomic Encyclopedia of Archaeal and Bacterial Type Strains, Phase II (KMG-II): from individual species to whole genera.</title>
        <authorList>
            <person name="Goeker M."/>
        </authorList>
    </citation>
    <scope>NUCLEOTIDE SEQUENCE [LARGE SCALE GENOMIC DNA]</scope>
    <source>
        <strain evidence="4 5">DSM 29318</strain>
    </source>
</reference>
<sequence>MPKIVILHHSGYGHTAKVAEAVADGAREGAEVTVLTVEEIGEPGEAWAPLHEADAIIFGSPTYIGSVSAPFEAFVDAASPIWAEQKWKDKLAAGFTCSACLGGDKQSTLQRMQVLAMQHGMVWVGLGLLPGRPEHPCDDAGNLNRLGFFAGAAAQAGQEAPPEEEPMAADLATARHLGKRVAEWAARVAR</sequence>
<accession>A0A2T0X8J4</accession>
<organism evidence="4 5">
    <name type="scientific">Hasllibacter halocynthiae</name>
    <dbReference type="NCBI Taxonomy" id="595589"/>
    <lineage>
        <taxon>Bacteria</taxon>
        <taxon>Pseudomonadati</taxon>
        <taxon>Pseudomonadota</taxon>
        <taxon>Alphaproteobacteria</taxon>
        <taxon>Rhodobacterales</taxon>
        <taxon>Roseobacteraceae</taxon>
        <taxon>Hasllibacter</taxon>
    </lineage>
</organism>
<dbReference type="InterPro" id="IPR005025">
    <property type="entry name" value="FMN_Rdtase-like_dom"/>
</dbReference>
<dbReference type="GO" id="GO:0010181">
    <property type="term" value="F:FMN binding"/>
    <property type="evidence" value="ECO:0007669"/>
    <property type="project" value="InterPro"/>
</dbReference>
<dbReference type="GO" id="GO:0003955">
    <property type="term" value="F:NAD(P)H dehydrogenase (quinone) activity"/>
    <property type="evidence" value="ECO:0007669"/>
    <property type="project" value="TreeGrafter"/>
</dbReference>
<gene>
    <name evidence="4" type="ORF">BCF33_0870</name>
</gene>
<evidence type="ECO:0000259" key="3">
    <source>
        <dbReference type="PROSITE" id="PS50902"/>
    </source>
</evidence>
<dbReference type="InterPro" id="IPR008254">
    <property type="entry name" value="Flavodoxin/NO_synth"/>
</dbReference>
<evidence type="ECO:0000256" key="2">
    <source>
        <dbReference type="ARBA" id="ARBA00022643"/>
    </source>
</evidence>
<dbReference type="PROSITE" id="PS50902">
    <property type="entry name" value="FLAVODOXIN_LIKE"/>
    <property type="match status" value="1"/>
</dbReference>
<dbReference type="Proteomes" id="UP000238801">
    <property type="component" value="Unassembled WGS sequence"/>
</dbReference>
<protein>
    <submittedName>
        <fullName evidence="4">Multimeric flavodoxin WrbA</fullName>
    </submittedName>
</protein>
<keyword evidence="5" id="KW-1185">Reference proteome</keyword>
<dbReference type="OrthoDB" id="9801479at2"/>
<name>A0A2T0X8J4_9RHOB</name>